<reference evidence="2 3" key="1">
    <citation type="submission" date="2021-04" db="EMBL/GenBank/DDBJ databases">
        <authorList>
            <person name="Pira H."/>
            <person name="Risdian C."/>
            <person name="Wink J."/>
        </authorList>
    </citation>
    <scope>NUCLEOTIDE SEQUENCE [LARGE SCALE GENOMIC DNA]</scope>
    <source>
        <strain evidence="2 3">WHA3</strain>
    </source>
</reference>
<name>A0ABS6SEX9_9SPHN</name>
<dbReference type="CDD" id="cd07813">
    <property type="entry name" value="COQ10p_like"/>
    <property type="match status" value="1"/>
</dbReference>
<accession>A0ABS6SEX9</accession>
<dbReference type="InterPro" id="IPR005031">
    <property type="entry name" value="COQ10_START"/>
</dbReference>
<proteinExistence type="predicted"/>
<sequence length="160" mass="18234">MPRHQETRNLPYTPAQVYDLVADVGRYGEFLPWVVATRITSDSDTEMVADMIVGFRMVRETFTSRVKKTRPHELHIEYLDGPLKYLSNDWRFESDGKGGTNVHFCVDFEFRQKLFERLAGAFFHEAFRRMVAAFETRAAEIYGAGGSEAARSESATPQGA</sequence>
<protein>
    <submittedName>
        <fullName evidence="2">Type II toxin-antitoxin system RatA family toxin</fullName>
    </submittedName>
</protein>
<dbReference type="EMBL" id="JAGSPA010000002">
    <property type="protein sequence ID" value="MBV7256496.1"/>
    <property type="molecule type" value="Genomic_DNA"/>
</dbReference>
<dbReference type="Proteomes" id="UP000722336">
    <property type="component" value="Unassembled WGS sequence"/>
</dbReference>
<evidence type="ECO:0000313" key="3">
    <source>
        <dbReference type="Proteomes" id="UP000722336"/>
    </source>
</evidence>
<dbReference type="Pfam" id="PF03364">
    <property type="entry name" value="Polyketide_cyc"/>
    <property type="match status" value="1"/>
</dbReference>
<gene>
    <name evidence="2" type="ORF">KCG44_06820</name>
</gene>
<dbReference type="RefSeq" id="WP_218445140.1">
    <property type="nucleotide sequence ID" value="NZ_JAGSPA010000002.1"/>
</dbReference>
<dbReference type="InterPro" id="IPR044996">
    <property type="entry name" value="COQ10-like"/>
</dbReference>
<evidence type="ECO:0000259" key="1">
    <source>
        <dbReference type="Pfam" id="PF03364"/>
    </source>
</evidence>
<dbReference type="PANTHER" id="PTHR12901">
    <property type="entry name" value="SPERM PROTEIN HOMOLOG"/>
    <property type="match status" value="1"/>
</dbReference>
<dbReference type="PANTHER" id="PTHR12901:SF10">
    <property type="entry name" value="COENZYME Q-BINDING PROTEIN COQ10, MITOCHONDRIAL"/>
    <property type="match status" value="1"/>
</dbReference>
<feature type="domain" description="Coenzyme Q-binding protein COQ10 START" evidence="1">
    <location>
        <begin position="10"/>
        <end position="135"/>
    </location>
</feature>
<keyword evidence="3" id="KW-1185">Reference proteome</keyword>
<comment type="caution">
    <text evidence="2">The sequence shown here is derived from an EMBL/GenBank/DDBJ whole genome shotgun (WGS) entry which is preliminary data.</text>
</comment>
<organism evidence="2 3">
    <name type="scientific">Pacificimonas pallii</name>
    <dbReference type="NCBI Taxonomy" id="2827236"/>
    <lineage>
        <taxon>Bacteria</taxon>
        <taxon>Pseudomonadati</taxon>
        <taxon>Pseudomonadota</taxon>
        <taxon>Alphaproteobacteria</taxon>
        <taxon>Sphingomonadales</taxon>
        <taxon>Sphingosinicellaceae</taxon>
        <taxon>Pacificimonas</taxon>
    </lineage>
</organism>
<evidence type="ECO:0000313" key="2">
    <source>
        <dbReference type="EMBL" id="MBV7256496.1"/>
    </source>
</evidence>